<dbReference type="EMBL" id="VNHT01000007">
    <property type="protein sequence ID" value="TYP91894.1"/>
    <property type="molecule type" value="Genomic_DNA"/>
</dbReference>
<dbReference type="AlphaFoldDB" id="A0A0F7KJE4"/>
<dbReference type="Proteomes" id="UP000034156">
    <property type="component" value="Chromosome"/>
</dbReference>
<accession>A0A0F7KJE4</accession>
<evidence type="ECO:0000313" key="5">
    <source>
        <dbReference type="Proteomes" id="UP000034156"/>
    </source>
</evidence>
<dbReference type="Proteomes" id="UP000324176">
    <property type="component" value="Unassembled WGS sequence"/>
</dbReference>
<protein>
    <submittedName>
        <fullName evidence="3 4">Transcriptional regulator</fullName>
    </submittedName>
</protein>
<dbReference type="InterPro" id="IPR051534">
    <property type="entry name" value="CBASS_pafABC_assoc_protein"/>
</dbReference>
<dbReference type="Pfam" id="PF13280">
    <property type="entry name" value="WYL"/>
    <property type="match status" value="1"/>
</dbReference>
<proteinExistence type="predicted"/>
<dbReference type="PANTHER" id="PTHR34580:SF3">
    <property type="entry name" value="PROTEIN PAFB"/>
    <property type="match status" value="1"/>
</dbReference>
<dbReference type="InterPro" id="IPR026881">
    <property type="entry name" value="WYL_dom"/>
</dbReference>
<keyword evidence="4" id="KW-0238">DNA-binding</keyword>
<feature type="domain" description="WYL" evidence="1">
    <location>
        <begin position="143"/>
        <end position="210"/>
    </location>
</feature>
<evidence type="ECO:0000259" key="2">
    <source>
        <dbReference type="Pfam" id="PF25583"/>
    </source>
</evidence>
<dbReference type="Pfam" id="PF25583">
    <property type="entry name" value="WCX"/>
    <property type="match status" value="1"/>
</dbReference>
<dbReference type="PANTHER" id="PTHR34580">
    <property type="match status" value="1"/>
</dbReference>
<organism evidence="3 5">
    <name type="scientific">Nitrosomonas communis</name>
    <dbReference type="NCBI Taxonomy" id="44574"/>
    <lineage>
        <taxon>Bacteria</taxon>
        <taxon>Pseudomonadati</taxon>
        <taxon>Pseudomonadota</taxon>
        <taxon>Betaproteobacteria</taxon>
        <taxon>Nitrosomonadales</taxon>
        <taxon>Nitrosomonadaceae</taxon>
        <taxon>Nitrosomonas</taxon>
    </lineage>
</organism>
<dbReference type="PATRIC" id="fig|44574.3.peg.3762"/>
<dbReference type="EMBL" id="CP011451">
    <property type="protein sequence ID" value="AKH38887.1"/>
    <property type="molecule type" value="Genomic_DNA"/>
</dbReference>
<reference evidence="4 6" key="3">
    <citation type="submission" date="2019-07" db="EMBL/GenBank/DDBJ databases">
        <title>Active sludge and wastewater microbial communities from Klosterneuburg, Austria.</title>
        <authorList>
            <person name="Wagner M."/>
        </authorList>
    </citation>
    <scope>NUCLEOTIDE SEQUENCE [LARGE SCALE GENOMIC DNA]</scope>
    <source>
        <strain evidence="4 6">Nm2</strain>
    </source>
</reference>
<name>A0A0F7KJE4_9PROT</name>
<reference evidence="5" key="1">
    <citation type="submission" date="2015-05" db="EMBL/GenBank/DDBJ databases">
        <title>Draft genome of Nitrosomonas communis strain Nm2.</title>
        <authorList>
            <person name="Kozlowski J.A."/>
            <person name="Kits K.D."/>
            <person name="Stein L.Y."/>
        </authorList>
    </citation>
    <scope>NUCLEOTIDE SEQUENCE [LARGE SCALE GENOMIC DNA]</scope>
    <source>
        <strain evidence="5">Nm2</strain>
    </source>
</reference>
<dbReference type="GO" id="GO:0003677">
    <property type="term" value="F:DNA binding"/>
    <property type="evidence" value="ECO:0007669"/>
    <property type="project" value="UniProtKB-KW"/>
</dbReference>
<gene>
    <name evidence="3" type="ORF">AAW31_15525</name>
    <name evidence="4" type="ORF">BCL69_100755</name>
</gene>
<evidence type="ECO:0000313" key="3">
    <source>
        <dbReference type="EMBL" id="AKH38887.1"/>
    </source>
</evidence>
<feature type="domain" description="WCX" evidence="2">
    <location>
        <begin position="243"/>
        <end position="317"/>
    </location>
</feature>
<dbReference type="OrthoDB" id="8555652at2"/>
<evidence type="ECO:0000313" key="4">
    <source>
        <dbReference type="EMBL" id="TYP91894.1"/>
    </source>
</evidence>
<dbReference type="PROSITE" id="PS52050">
    <property type="entry name" value="WYL"/>
    <property type="match status" value="1"/>
</dbReference>
<evidence type="ECO:0000313" key="6">
    <source>
        <dbReference type="Proteomes" id="UP000324176"/>
    </source>
</evidence>
<dbReference type="KEGG" id="nco:AAW31_15525"/>
<dbReference type="InterPro" id="IPR057727">
    <property type="entry name" value="WCX_dom"/>
</dbReference>
<reference evidence="3 5" key="2">
    <citation type="journal article" date="2016" name="Genome Announc.">
        <title>Genome Sequence of Nitrosomonas communis Strain Nm2, a Mesophilic Ammonia-Oxidizing Bacterium Isolated from Mediterranean Soil.</title>
        <authorList>
            <person name="Kozlowski J.A."/>
            <person name="Kits K.D."/>
            <person name="Stein L.Y."/>
        </authorList>
    </citation>
    <scope>NUCLEOTIDE SEQUENCE [LARGE SCALE GENOMIC DNA]</scope>
    <source>
        <strain evidence="3 5">Nm2</strain>
    </source>
</reference>
<dbReference type="RefSeq" id="WP_046850921.1">
    <property type="nucleotide sequence ID" value="NZ_CP011451.1"/>
</dbReference>
<sequence length="322" mass="37453">MDHLQRIYKLHQILTNCRFPVSRKTLEARLECSPATVKRLIDELRLYFNAPLEYNREHNGYFYDTQREGIFELPGLWFNANELYALLTVQQLLQQTQPGLLDDYLKPIKNRLEKILATVQLNKDEIAKRIRILRMTARNTASEHFQSVASALLQRKRLHIHYHGRSDDQTSQREVSPQRLTHYRDNWYLDAYCHKRNALRSFAVDRIRACHPLDQVALEFDEVELDAHFASSYGIFAGQPQATAVLLFSPERARWVADEQWHSQQQGKLLPDGSYELSIPYANSKELVMDILKHGAGVEVLEPAALRQEVINRLEAAIEKYG</sequence>
<evidence type="ECO:0000259" key="1">
    <source>
        <dbReference type="Pfam" id="PF13280"/>
    </source>
</evidence>
<keyword evidence="5" id="KW-1185">Reference proteome</keyword>